<organism evidence="1 2">
    <name type="scientific">Popillia japonica</name>
    <name type="common">Japanese beetle</name>
    <dbReference type="NCBI Taxonomy" id="7064"/>
    <lineage>
        <taxon>Eukaryota</taxon>
        <taxon>Metazoa</taxon>
        <taxon>Ecdysozoa</taxon>
        <taxon>Arthropoda</taxon>
        <taxon>Hexapoda</taxon>
        <taxon>Insecta</taxon>
        <taxon>Pterygota</taxon>
        <taxon>Neoptera</taxon>
        <taxon>Endopterygota</taxon>
        <taxon>Coleoptera</taxon>
        <taxon>Polyphaga</taxon>
        <taxon>Scarabaeiformia</taxon>
        <taxon>Scarabaeidae</taxon>
        <taxon>Rutelinae</taxon>
        <taxon>Popillia</taxon>
    </lineage>
</organism>
<dbReference type="InterPro" id="IPR051320">
    <property type="entry name" value="Viral_Replic_Matur_Polypro"/>
</dbReference>
<protein>
    <recommendedName>
        <fullName evidence="3">Reverse transcriptase</fullName>
    </recommendedName>
</protein>
<dbReference type="PANTHER" id="PTHR33064:SF37">
    <property type="entry name" value="RIBONUCLEASE H"/>
    <property type="match status" value="1"/>
</dbReference>
<evidence type="ECO:0000313" key="1">
    <source>
        <dbReference type="EMBL" id="KAK9687346.1"/>
    </source>
</evidence>
<keyword evidence="2" id="KW-1185">Reference proteome</keyword>
<comment type="caution">
    <text evidence="1">The sequence shown here is derived from an EMBL/GenBank/DDBJ whole genome shotgun (WGS) entry which is preliminary data.</text>
</comment>
<name>A0AAW1ID26_POPJA</name>
<dbReference type="EMBL" id="JASPKY010000649">
    <property type="protein sequence ID" value="KAK9687346.1"/>
    <property type="molecule type" value="Genomic_DNA"/>
</dbReference>
<proteinExistence type="predicted"/>
<reference evidence="1 2" key="1">
    <citation type="journal article" date="2024" name="BMC Genomics">
        <title>De novo assembly and annotation of Popillia japonica's genome with initial clues to its potential as an invasive pest.</title>
        <authorList>
            <person name="Cucini C."/>
            <person name="Boschi S."/>
            <person name="Funari R."/>
            <person name="Cardaioli E."/>
            <person name="Iannotti N."/>
            <person name="Marturano G."/>
            <person name="Paoli F."/>
            <person name="Bruttini M."/>
            <person name="Carapelli A."/>
            <person name="Frati F."/>
            <person name="Nardi F."/>
        </authorList>
    </citation>
    <scope>NUCLEOTIDE SEQUENCE [LARGE SCALE GENOMIC DNA]</scope>
    <source>
        <strain evidence="1">DMR45628</strain>
    </source>
</reference>
<dbReference type="InterPro" id="IPR043128">
    <property type="entry name" value="Rev_trsase/Diguanyl_cyclase"/>
</dbReference>
<sequence length="87" mass="10266">MMEHNLKLRMDKCQFLQTSIDYLGYRICDSKIQVSTCKTEAIRKFPIPHNQKSLRSFLGLTSYFRKFVKNFALIAQPEILKIVPRID</sequence>
<dbReference type="Gene3D" id="3.30.70.270">
    <property type="match status" value="2"/>
</dbReference>
<dbReference type="Proteomes" id="UP001458880">
    <property type="component" value="Unassembled WGS sequence"/>
</dbReference>
<evidence type="ECO:0000313" key="2">
    <source>
        <dbReference type="Proteomes" id="UP001458880"/>
    </source>
</evidence>
<accession>A0AAW1ID26</accession>
<dbReference type="AlphaFoldDB" id="A0AAW1ID26"/>
<dbReference type="InterPro" id="IPR043502">
    <property type="entry name" value="DNA/RNA_pol_sf"/>
</dbReference>
<gene>
    <name evidence="1" type="ORF">QE152_g36517</name>
</gene>
<dbReference type="SUPFAM" id="SSF56672">
    <property type="entry name" value="DNA/RNA polymerases"/>
    <property type="match status" value="1"/>
</dbReference>
<evidence type="ECO:0008006" key="3">
    <source>
        <dbReference type="Google" id="ProtNLM"/>
    </source>
</evidence>
<dbReference type="GO" id="GO:0071897">
    <property type="term" value="P:DNA biosynthetic process"/>
    <property type="evidence" value="ECO:0007669"/>
    <property type="project" value="UniProtKB-ARBA"/>
</dbReference>
<dbReference type="PANTHER" id="PTHR33064">
    <property type="entry name" value="POL PROTEIN"/>
    <property type="match status" value="1"/>
</dbReference>